<dbReference type="SUPFAM" id="SSF141371">
    <property type="entry name" value="PilZ domain-like"/>
    <property type="match status" value="1"/>
</dbReference>
<dbReference type="GO" id="GO:0035438">
    <property type="term" value="F:cyclic-di-GMP binding"/>
    <property type="evidence" value="ECO:0007669"/>
    <property type="project" value="InterPro"/>
</dbReference>
<gene>
    <name evidence="3" type="ORF">Tel_07070</name>
</gene>
<dbReference type="AlphaFoldDB" id="A0A0S2TCT3"/>
<comment type="function">
    <text evidence="1">Binds the second messenger bis-(3'-5') cyclic dimeric guanosine monophosphate (c-di-GMP). Can bind two c-di-GMP molecules per monomer. May play a role in bacterial second-messenger regulated processes. Binding to c-di-GMP induces a conformational change of the C- and N-termini resulting in the exposure of a highly negative surface on one side of the protein to a possible effector protein.</text>
</comment>
<dbReference type="PIRSF" id="PIRSF028141">
    <property type="entry name" value="C-di-GMP_BP_PA4608"/>
    <property type="match status" value="1"/>
</dbReference>
<keyword evidence="1" id="KW-0973">c-di-GMP</keyword>
<feature type="domain" description="PilZ" evidence="2">
    <location>
        <begin position="4"/>
        <end position="101"/>
    </location>
</feature>
<name>A0A0S2TCT3_9GAMM</name>
<evidence type="ECO:0000313" key="4">
    <source>
        <dbReference type="Proteomes" id="UP000055136"/>
    </source>
</evidence>
<sequence>MTDEKRRFSRIPFDATVLLSTGGKEWRTAMLDISLNGLLVRAPEDWDPVVGQQLNAEILFSDAGPVISAEVAVAHRQDGRVGLQVANIDVDSVAHLRRLVELNLGDAALLNRELELLNWK</sequence>
<proteinExistence type="predicted"/>
<dbReference type="InterPro" id="IPR027021">
    <property type="entry name" value="C-di-GMP_BP_PA4608"/>
</dbReference>
<dbReference type="EMBL" id="CP013099">
    <property type="protein sequence ID" value="ALP52932.1"/>
    <property type="molecule type" value="Genomic_DNA"/>
</dbReference>
<dbReference type="STRING" id="1748243.Tel_07070"/>
<evidence type="ECO:0000256" key="1">
    <source>
        <dbReference type="PIRNR" id="PIRNR028141"/>
    </source>
</evidence>
<comment type="subunit">
    <text evidence="1">Monomer in both c-di-GMP-bound and free forms.</text>
</comment>
<dbReference type="Gene3D" id="2.40.10.220">
    <property type="entry name" value="predicted glycosyltransferase like domains"/>
    <property type="match status" value="1"/>
</dbReference>
<dbReference type="Pfam" id="PF07238">
    <property type="entry name" value="PilZ"/>
    <property type="match status" value="1"/>
</dbReference>
<organism evidence="3 4">
    <name type="scientific">Candidatus Tenderia electrophaga</name>
    <dbReference type="NCBI Taxonomy" id="1748243"/>
    <lineage>
        <taxon>Bacteria</taxon>
        <taxon>Pseudomonadati</taxon>
        <taxon>Pseudomonadota</taxon>
        <taxon>Gammaproteobacteria</taxon>
        <taxon>Candidatus Tenderiales</taxon>
        <taxon>Candidatus Tenderiaceae</taxon>
        <taxon>Candidatus Tenderia</taxon>
    </lineage>
</organism>
<evidence type="ECO:0000259" key="2">
    <source>
        <dbReference type="Pfam" id="PF07238"/>
    </source>
</evidence>
<keyword evidence="4" id="KW-1185">Reference proteome</keyword>
<dbReference type="KEGG" id="tee:Tel_07070"/>
<reference evidence="3" key="1">
    <citation type="submission" date="2015-10" db="EMBL/GenBank/DDBJ databases">
        <title>Description of Candidatus Tenderia electrophaga gen. nov, sp. nov., an Uncultivated Electroautotroph from a Biocathode Enrichment.</title>
        <authorList>
            <person name="Eddie B.J."/>
            <person name="Malanoski A.P."/>
            <person name="Wang Z."/>
            <person name="Hall R.J."/>
            <person name="Oh S.D."/>
            <person name="Heiner C."/>
            <person name="Lin B."/>
            <person name="Strycharz-Glaven S.M."/>
        </authorList>
    </citation>
    <scope>NUCLEOTIDE SEQUENCE [LARGE SCALE GENOMIC DNA]</scope>
    <source>
        <strain evidence="3">NRL1</strain>
    </source>
</reference>
<dbReference type="Proteomes" id="UP000055136">
    <property type="component" value="Chromosome"/>
</dbReference>
<evidence type="ECO:0000313" key="3">
    <source>
        <dbReference type="EMBL" id="ALP52932.1"/>
    </source>
</evidence>
<dbReference type="InterPro" id="IPR009875">
    <property type="entry name" value="PilZ_domain"/>
</dbReference>
<protein>
    <recommendedName>
        <fullName evidence="1">Cyclic diguanosine monophosphate-binding protein</fullName>
        <shortName evidence="1">c-di-GMP-binding protein</shortName>
    </recommendedName>
    <alternativeName>
        <fullName evidence="1">Pilz domain-containing protein</fullName>
    </alternativeName>
</protein>
<accession>A0A0S2TCT3</accession>
<keyword evidence="1" id="KW-0547">Nucleotide-binding</keyword>